<feature type="non-terminal residue" evidence="1">
    <location>
        <position position="1"/>
    </location>
</feature>
<dbReference type="EMBL" id="UINC01085298">
    <property type="protein sequence ID" value="SVC32710.1"/>
    <property type="molecule type" value="Genomic_DNA"/>
</dbReference>
<name>A0A382L7S3_9ZZZZ</name>
<protein>
    <recommendedName>
        <fullName evidence="2">RDD family protein</fullName>
    </recommendedName>
</protein>
<accession>A0A382L7S3</accession>
<dbReference type="AlphaFoldDB" id="A0A382L7S3"/>
<sequence length="35" mass="3931">CSLGLGFLWSLVNPDKLMLHDLATNTRVVHLPKIK</sequence>
<proteinExistence type="predicted"/>
<gene>
    <name evidence="1" type="ORF">METZ01_LOCUS285564</name>
</gene>
<evidence type="ECO:0000313" key="1">
    <source>
        <dbReference type="EMBL" id="SVC32710.1"/>
    </source>
</evidence>
<organism evidence="1">
    <name type="scientific">marine metagenome</name>
    <dbReference type="NCBI Taxonomy" id="408172"/>
    <lineage>
        <taxon>unclassified sequences</taxon>
        <taxon>metagenomes</taxon>
        <taxon>ecological metagenomes</taxon>
    </lineage>
</organism>
<evidence type="ECO:0008006" key="2">
    <source>
        <dbReference type="Google" id="ProtNLM"/>
    </source>
</evidence>
<reference evidence="1" key="1">
    <citation type="submission" date="2018-05" db="EMBL/GenBank/DDBJ databases">
        <authorList>
            <person name="Lanie J.A."/>
            <person name="Ng W.-L."/>
            <person name="Kazmierczak K.M."/>
            <person name="Andrzejewski T.M."/>
            <person name="Davidsen T.M."/>
            <person name="Wayne K.J."/>
            <person name="Tettelin H."/>
            <person name="Glass J.I."/>
            <person name="Rusch D."/>
            <person name="Podicherti R."/>
            <person name="Tsui H.-C.T."/>
            <person name="Winkler M.E."/>
        </authorList>
    </citation>
    <scope>NUCLEOTIDE SEQUENCE</scope>
</reference>